<dbReference type="GeneID" id="33356018"/>
<dbReference type="EMBL" id="MF101424">
    <property type="protein sequence ID" value="ARW62766.1"/>
    <property type="molecule type" value="Genomic_DNA"/>
</dbReference>
<accession>A0A1Z1M9V7</accession>
<geneLocation type="chloroplast" evidence="1"/>
<dbReference type="RefSeq" id="YP_009394204.1">
    <property type="nucleotide sequence ID" value="NC_035271.1"/>
</dbReference>
<reference evidence="1" key="1">
    <citation type="journal article" date="2017" name="J. Phycol.">
        <title>Analysis of chloroplast genomes and a supermatrix inform reclassification of the Rhodomelaceae (Rhodophyta).</title>
        <authorList>
            <person name="Diaz-Tapia P."/>
            <person name="Maggs C.A."/>
            <person name="West J.A."/>
            <person name="Verbruggen H."/>
        </authorList>
    </citation>
    <scope>NUCLEOTIDE SEQUENCE</scope>
    <source>
        <strain evidence="1">PD508</strain>
    </source>
</reference>
<dbReference type="AlphaFoldDB" id="A0A1Z1M9V7"/>
<evidence type="ECO:0000313" key="1">
    <source>
        <dbReference type="EMBL" id="ARW62766.1"/>
    </source>
</evidence>
<sequence length="37" mass="4613">MNFYKYSKFYIELPMKLQRCYIHVDSQKNIVNKVKDK</sequence>
<keyword evidence="1" id="KW-0150">Chloroplast</keyword>
<name>A0A1Z1M9V7_RHOCN</name>
<gene>
    <name evidence="1" type="primary">orf37b</name>
</gene>
<protein>
    <submittedName>
        <fullName evidence="1">Uncharacterized protein</fullName>
    </submittedName>
</protein>
<keyword evidence="1" id="KW-0934">Plastid</keyword>
<organism evidence="1">
    <name type="scientific">Rhodomela confervoides</name>
    <name type="common">Red alga</name>
    <dbReference type="NCBI Taxonomy" id="35163"/>
    <lineage>
        <taxon>Eukaryota</taxon>
        <taxon>Rhodophyta</taxon>
        <taxon>Florideophyceae</taxon>
        <taxon>Rhodymeniophycidae</taxon>
        <taxon>Ceramiales</taxon>
        <taxon>Rhodomelaceae</taxon>
        <taxon>Rhodomela</taxon>
    </lineage>
</organism>
<proteinExistence type="predicted"/>